<dbReference type="PANTHER" id="PTHR30363:SF4">
    <property type="entry name" value="GLYCEROL-3-PHOSPHATE REGULON REPRESSOR"/>
    <property type="match status" value="1"/>
</dbReference>
<dbReference type="Pfam" id="PF00455">
    <property type="entry name" value="DeoRC"/>
    <property type="match status" value="1"/>
</dbReference>
<reference evidence="6" key="1">
    <citation type="submission" date="2016-10" db="EMBL/GenBank/DDBJ databases">
        <authorList>
            <person name="Varghese N."/>
            <person name="Submissions S."/>
        </authorList>
    </citation>
    <scope>NUCLEOTIDE SEQUENCE [LARGE SCALE GENOMIC DNA]</scope>
    <source>
        <strain evidence="6">DSM 26921</strain>
    </source>
</reference>
<gene>
    <name evidence="5" type="ORF">SAMN04488002_0988</name>
</gene>
<evidence type="ECO:0000256" key="3">
    <source>
        <dbReference type="ARBA" id="ARBA00023163"/>
    </source>
</evidence>
<dbReference type="InterPro" id="IPR036390">
    <property type="entry name" value="WH_DNA-bd_sf"/>
</dbReference>
<dbReference type="SUPFAM" id="SSF100950">
    <property type="entry name" value="NagB/RpiA/CoA transferase-like"/>
    <property type="match status" value="1"/>
</dbReference>
<dbReference type="PANTHER" id="PTHR30363">
    <property type="entry name" value="HTH-TYPE TRANSCRIPTIONAL REGULATOR SRLR-RELATED"/>
    <property type="match status" value="1"/>
</dbReference>
<protein>
    <submittedName>
        <fullName evidence="5">Transcriptional regulator, DeoR family</fullName>
    </submittedName>
</protein>
<dbReference type="InterPro" id="IPR001034">
    <property type="entry name" value="DeoR_HTH"/>
</dbReference>
<dbReference type="InterPro" id="IPR037171">
    <property type="entry name" value="NagB/RpiA_transferase-like"/>
</dbReference>
<keyword evidence="6" id="KW-1185">Reference proteome</keyword>
<feature type="domain" description="HTH deoR-type" evidence="4">
    <location>
        <begin position="3"/>
        <end position="58"/>
    </location>
</feature>
<dbReference type="InterPro" id="IPR014036">
    <property type="entry name" value="DeoR-like_C"/>
</dbReference>
<evidence type="ECO:0000256" key="1">
    <source>
        <dbReference type="ARBA" id="ARBA00022491"/>
    </source>
</evidence>
<accession>A0A1I6G791</accession>
<proteinExistence type="predicted"/>
<dbReference type="STRING" id="670154.SAMN04488002_0988"/>
<dbReference type="RefSeq" id="WP_090213228.1">
    <property type="nucleotide sequence ID" value="NZ_FOYO01000001.1"/>
</dbReference>
<keyword evidence="1" id="KW-0678">Repressor</keyword>
<dbReference type="AlphaFoldDB" id="A0A1I6G791"/>
<dbReference type="PROSITE" id="PS51000">
    <property type="entry name" value="HTH_DEOR_2"/>
    <property type="match status" value="1"/>
</dbReference>
<dbReference type="SMART" id="SM00420">
    <property type="entry name" value="HTH_DEOR"/>
    <property type="match status" value="1"/>
</dbReference>
<dbReference type="InterPro" id="IPR050313">
    <property type="entry name" value="Carb_Metab_HTH_regulators"/>
</dbReference>
<dbReference type="Pfam" id="PF08220">
    <property type="entry name" value="HTH_DeoR"/>
    <property type="match status" value="1"/>
</dbReference>
<evidence type="ECO:0000313" key="6">
    <source>
        <dbReference type="Proteomes" id="UP000199658"/>
    </source>
</evidence>
<dbReference type="Gene3D" id="3.30.750.70">
    <property type="entry name" value="4-hydroxybutyrate coenzyme like domains"/>
    <property type="match status" value="1"/>
</dbReference>
<keyword evidence="2" id="KW-0805">Transcription regulation</keyword>
<dbReference type="SUPFAM" id="SSF46785">
    <property type="entry name" value="Winged helix' DNA-binding domain"/>
    <property type="match status" value="1"/>
</dbReference>
<dbReference type="PRINTS" id="PR00037">
    <property type="entry name" value="HTHLACR"/>
</dbReference>
<dbReference type="GO" id="GO:0003700">
    <property type="term" value="F:DNA-binding transcription factor activity"/>
    <property type="evidence" value="ECO:0007669"/>
    <property type="project" value="InterPro"/>
</dbReference>
<name>A0A1I6G791_9RHOB</name>
<keyword evidence="3" id="KW-0804">Transcription</keyword>
<dbReference type="SMART" id="SM01134">
    <property type="entry name" value="DeoRC"/>
    <property type="match status" value="1"/>
</dbReference>
<organism evidence="5 6">
    <name type="scientific">Litoreibacter janthinus</name>
    <dbReference type="NCBI Taxonomy" id="670154"/>
    <lineage>
        <taxon>Bacteria</taxon>
        <taxon>Pseudomonadati</taxon>
        <taxon>Pseudomonadota</taxon>
        <taxon>Alphaproteobacteria</taxon>
        <taxon>Rhodobacterales</taxon>
        <taxon>Roseobacteraceae</taxon>
        <taxon>Litoreibacter</taxon>
    </lineage>
</organism>
<dbReference type="EMBL" id="FOYO01000001">
    <property type="protein sequence ID" value="SFR37917.1"/>
    <property type="molecule type" value="Genomic_DNA"/>
</dbReference>
<evidence type="ECO:0000313" key="5">
    <source>
        <dbReference type="EMBL" id="SFR37917.1"/>
    </source>
</evidence>
<dbReference type="Gene3D" id="1.10.10.10">
    <property type="entry name" value="Winged helix-like DNA-binding domain superfamily/Winged helix DNA-binding domain"/>
    <property type="match status" value="1"/>
</dbReference>
<evidence type="ECO:0000259" key="4">
    <source>
        <dbReference type="PROSITE" id="PS51000"/>
    </source>
</evidence>
<evidence type="ECO:0000256" key="2">
    <source>
        <dbReference type="ARBA" id="ARBA00023015"/>
    </source>
</evidence>
<dbReference type="OrthoDB" id="9814815at2"/>
<sequence>MAENFRQSEILDIARRKGRVSVEKLAQRFQTTPQTIRKDLTDLSDSGHLKRVHGGAILPERASVIGYQERQKLNHPAKARIAQICASDIPEGACVFLNIGTTTEAVARALLHHENLMVVTNNLNIANILSANPHIDVMLAGGTLRRSDGGLVGAMTTKLIEQFKFDYAVIGCSALDGDGDILDFDIQEVDVSQTIIARSRQTFLVSDASKFERTAPVKIASLKEVHSFYTDAPLPNELDALCTQWGTELCLA</sequence>
<dbReference type="InterPro" id="IPR036388">
    <property type="entry name" value="WH-like_DNA-bd_sf"/>
</dbReference>
<dbReference type="Proteomes" id="UP000199658">
    <property type="component" value="Unassembled WGS sequence"/>
</dbReference>